<accession>A0A3R7RMC0</accession>
<dbReference type="InterPro" id="IPR019734">
    <property type="entry name" value="TPR_rpt"/>
</dbReference>
<dbReference type="PROSITE" id="PS50005">
    <property type="entry name" value="TPR"/>
    <property type="match status" value="2"/>
</dbReference>
<comment type="caution">
    <text evidence="4">The sequence shown here is derived from an EMBL/GenBank/DDBJ whole genome shotgun (WGS) entry which is preliminary data.</text>
</comment>
<reference evidence="4 5" key="1">
    <citation type="journal article" date="2018" name="BMC Genomics">
        <title>Genomic comparison of Trypanosoma conorhini and Trypanosoma rangeli to Trypanosoma cruzi strains of high and low virulence.</title>
        <authorList>
            <person name="Bradwell K.R."/>
            <person name="Koparde V.N."/>
            <person name="Matveyev A.V."/>
            <person name="Serrano M.G."/>
            <person name="Alves J.M."/>
            <person name="Parikh H."/>
            <person name="Huang B."/>
            <person name="Lee V."/>
            <person name="Espinosa-Alvarez O."/>
            <person name="Ortiz P.A."/>
            <person name="Costa-Martins A.G."/>
            <person name="Teixeira M.M."/>
            <person name="Buck G.A."/>
        </authorList>
    </citation>
    <scope>NUCLEOTIDE SEQUENCE [LARGE SCALE GENOMIC DNA]</scope>
    <source>
        <strain evidence="4 5">AM80</strain>
    </source>
</reference>
<organism evidence="4 5">
    <name type="scientific">Trypanosoma rangeli</name>
    <dbReference type="NCBI Taxonomy" id="5698"/>
    <lineage>
        <taxon>Eukaryota</taxon>
        <taxon>Discoba</taxon>
        <taxon>Euglenozoa</taxon>
        <taxon>Kinetoplastea</taxon>
        <taxon>Metakinetoplastina</taxon>
        <taxon>Trypanosomatida</taxon>
        <taxon>Trypanosomatidae</taxon>
        <taxon>Trypanosoma</taxon>
        <taxon>Herpetosoma</taxon>
    </lineage>
</organism>
<evidence type="ECO:0000256" key="2">
    <source>
        <dbReference type="ARBA" id="ARBA00022803"/>
    </source>
</evidence>
<dbReference type="OMA" id="HRWICND"/>
<evidence type="ECO:0000256" key="3">
    <source>
        <dbReference type="PROSITE-ProRule" id="PRU00339"/>
    </source>
</evidence>
<gene>
    <name evidence="4" type="ORF">TraAM80_03596</name>
</gene>
<dbReference type="AlphaFoldDB" id="A0A3R7RMC0"/>
<dbReference type="RefSeq" id="XP_029239564.1">
    <property type="nucleotide sequence ID" value="XM_029380558.1"/>
</dbReference>
<dbReference type="InterPro" id="IPR011990">
    <property type="entry name" value="TPR-like_helical_dom_sf"/>
</dbReference>
<feature type="repeat" description="TPR" evidence="3">
    <location>
        <begin position="142"/>
        <end position="175"/>
    </location>
</feature>
<dbReference type="GeneID" id="40327529"/>
<dbReference type="GO" id="GO:0051879">
    <property type="term" value="F:Hsp90 protein binding"/>
    <property type="evidence" value="ECO:0007669"/>
    <property type="project" value="TreeGrafter"/>
</dbReference>
<name>A0A3R7RMC0_TRYRA</name>
<dbReference type="Proteomes" id="UP000283634">
    <property type="component" value="Unassembled WGS sequence"/>
</dbReference>
<dbReference type="EMBL" id="MKGL01000096">
    <property type="protein sequence ID" value="RNF06988.1"/>
    <property type="molecule type" value="Genomic_DNA"/>
</dbReference>
<protein>
    <submittedName>
        <fullName evidence="4">Mitochondrial import receptor subunit</fullName>
    </submittedName>
</protein>
<feature type="repeat" description="TPR" evidence="3">
    <location>
        <begin position="108"/>
        <end position="141"/>
    </location>
</feature>
<dbReference type="SUPFAM" id="SSF48452">
    <property type="entry name" value="TPR-like"/>
    <property type="match status" value="1"/>
</dbReference>
<dbReference type="OrthoDB" id="2218971at2759"/>
<keyword evidence="2 3" id="KW-0802">TPR repeat</keyword>
<evidence type="ECO:0000313" key="5">
    <source>
        <dbReference type="Proteomes" id="UP000283634"/>
    </source>
</evidence>
<dbReference type="SMART" id="SM00028">
    <property type="entry name" value="TPR"/>
    <property type="match status" value="3"/>
</dbReference>
<dbReference type="PANTHER" id="PTHR22904">
    <property type="entry name" value="TPR REPEAT CONTAINING PROTEIN"/>
    <property type="match status" value="1"/>
</dbReference>
<evidence type="ECO:0000313" key="4">
    <source>
        <dbReference type="EMBL" id="RNF06988.1"/>
    </source>
</evidence>
<proteinExistence type="predicted"/>
<dbReference type="Gene3D" id="1.25.40.10">
    <property type="entry name" value="Tetratricopeptide repeat domain"/>
    <property type="match status" value="1"/>
</dbReference>
<keyword evidence="4" id="KW-0675">Receptor</keyword>
<keyword evidence="1" id="KW-0677">Repeat</keyword>
<keyword evidence="5" id="KW-1185">Reference proteome</keyword>
<dbReference type="PANTHER" id="PTHR22904:SF523">
    <property type="entry name" value="STRESS-INDUCED-PHOSPHOPROTEIN 1"/>
    <property type="match status" value="1"/>
</dbReference>
<evidence type="ECO:0000256" key="1">
    <source>
        <dbReference type="ARBA" id="ARBA00022737"/>
    </source>
</evidence>
<sequence length="403" mass="44253">MLHSVEKHMVIVSVDGERISQEVYVDASTGLDVDPQTGVFRTRAETEKLIREVYLIARDALPTELERYNKWMRGGSRAGLSQPFLQHALPTVAGTVTSDGIPTKPEKTAEYRARGNDAMRRGDLRKALRWYSEALQCEPASSTLWSNKAAAMVQLGRGDAALSDAEKAISLDPTNIKAYYRKASALYLLGARAAAARCVKDSVKQFGTDVAWESLERRIVSMARAVLVDDRWICSEAVEGGEELCTLQGIKLPSVDPSEVLQLWAEDGVPAAVLTAEAAYYAARGSRPLLEPYDGIIAAQRVYDTCTDADSECVVASRLADLLRWRCLLLGSADPQTPMDTRPWLEHIFGDGFIFLGASFFFSPLPEANVLLCFDAASHVLRVVARRHIGQYETLSSLSASCC</sequence>